<evidence type="ECO:0000256" key="4">
    <source>
        <dbReference type="PROSITE-ProRule" id="PRU00332"/>
    </source>
</evidence>
<dbReference type="EMBL" id="CP001950">
    <property type="protein sequence ID" value="ADM12193.1"/>
    <property type="molecule type" value="Genomic_DNA"/>
</dbReference>
<dbReference type="Gene3D" id="1.10.10.10">
    <property type="entry name" value="Winged helix-like DNA-binding domain superfamily/Winged helix DNA-binding domain"/>
    <property type="match status" value="1"/>
</dbReference>
<dbReference type="PROSITE" id="PS50961">
    <property type="entry name" value="HTH_LA"/>
    <property type="match status" value="1"/>
</dbReference>
<protein>
    <submittedName>
        <fullName evidence="7">Small RNA-binding pol III transcript stabilizing-like protein</fullName>
    </submittedName>
</protein>
<evidence type="ECO:0000259" key="5">
    <source>
        <dbReference type="PROSITE" id="PS50102"/>
    </source>
</evidence>
<dbReference type="KEGG" id="ein:Eint_090640"/>
<dbReference type="InterPro" id="IPR045180">
    <property type="entry name" value="La_dom_prot"/>
</dbReference>
<keyword evidence="3" id="KW-0539">Nucleus</keyword>
<feature type="domain" description="RRM" evidence="5">
    <location>
        <begin position="97"/>
        <end position="165"/>
    </location>
</feature>
<dbReference type="RefSeq" id="XP_003073553.1">
    <property type="nucleotide sequence ID" value="XM_003073507.1"/>
</dbReference>
<accession>E0S9C9</accession>
<dbReference type="Pfam" id="PF00076">
    <property type="entry name" value="RRM_1"/>
    <property type="match status" value="1"/>
</dbReference>
<dbReference type="AlphaFoldDB" id="E0S9C9"/>
<dbReference type="InterPro" id="IPR002344">
    <property type="entry name" value="Lupus_La"/>
</dbReference>
<dbReference type="GO" id="GO:1990904">
    <property type="term" value="C:ribonucleoprotein complex"/>
    <property type="evidence" value="ECO:0007669"/>
    <property type="project" value="InterPro"/>
</dbReference>
<dbReference type="PANTHER" id="PTHR22792">
    <property type="entry name" value="LUPUS LA PROTEIN-RELATED"/>
    <property type="match status" value="1"/>
</dbReference>
<dbReference type="Pfam" id="PF05383">
    <property type="entry name" value="La"/>
    <property type="match status" value="1"/>
</dbReference>
<dbReference type="OrthoDB" id="439993at2759"/>
<dbReference type="InterPro" id="IPR036390">
    <property type="entry name" value="WH_DNA-bd_sf"/>
</dbReference>
<reference evidence="7 8" key="2">
    <citation type="journal article" date="2012" name="Proc. Natl. Acad. Sci. U.S.A.">
        <title>Gain and loss of multiple functionally related, horizontally transferred genes in the reduced genomes of two microsporidian parasites.</title>
        <authorList>
            <person name="Pombert J.-F."/>
            <person name="Selman M."/>
            <person name="Burki F."/>
            <person name="Bardell F.T."/>
            <person name="Farinelli L."/>
            <person name="Solter L.F."/>
            <person name="Whitman D.W."/>
            <person name="Weiss L.M."/>
            <person name="Corradi N."/>
            <person name="Keeling P.J."/>
        </authorList>
    </citation>
    <scope>NUCLEOTIDE SEQUENCE [LARGE SCALE GENOMIC DNA]</scope>
    <source>
        <strain evidence="7 8">ATCC 50506</strain>
    </source>
</reference>
<dbReference type="Proteomes" id="UP000002313">
    <property type="component" value="Chromosome IX"/>
</dbReference>
<dbReference type="HOGENOM" id="CLU_067903_0_0_1"/>
<name>E0S9C9_ENCIT</name>
<evidence type="ECO:0000256" key="3">
    <source>
        <dbReference type="ARBA" id="ARBA00023242"/>
    </source>
</evidence>
<dbReference type="GO" id="GO:0006396">
    <property type="term" value="P:RNA processing"/>
    <property type="evidence" value="ECO:0007669"/>
    <property type="project" value="InterPro"/>
</dbReference>
<dbReference type="InterPro" id="IPR006630">
    <property type="entry name" value="La_HTH"/>
</dbReference>
<dbReference type="GeneID" id="9698384"/>
<feature type="domain" description="HTH La-type RNA-binding" evidence="6">
    <location>
        <begin position="1"/>
        <end position="91"/>
    </location>
</feature>
<reference evidence="7 8" key="1">
    <citation type="journal article" date="2010" name="Nat. Commun.">
        <title>The complete sequence of the smallest known nuclear genome from the microsporidian Encephalitozoon intestinalis.</title>
        <authorList>
            <person name="Corradi N."/>
            <person name="Pombert J.-F."/>
            <person name="Farinelli L."/>
            <person name="Didier E.S."/>
            <person name="Keeling P.J."/>
        </authorList>
    </citation>
    <scope>NUCLEOTIDE SEQUENCE [LARGE SCALE GENOMIC DNA]</scope>
    <source>
        <strain evidence="7 8">ATCC 50506</strain>
    </source>
</reference>
<dbReference type="SMART" id="SM00715">
    <property type="entry name" value="LA"/>
    <property type="match status" value="1"/>
</dbReference>
<gene>
    <name evidence="7" type="ORF">Eint_090640</name>
</gene>
<dbReference type="GO" id="GO:0003723">
    <property type="term" value="F:RNA binding"/>
    <property type="evidence" value="ECO:0007669"/>
    <property type="project" value="UniProtKB-UniRule"/>
</dbReference>
<dbReference type="InterPro" id="IPR035979">
    <property type="entry name" value="RBD_domain_sf"/>
</dbReference>
<dbReference type="SUPFAM" id="SSF54928">
    <property type="entry name" value="RNA-binding domain, RBD"/>
    <property type="match status" value="1"/>
</dbReference>
<evidence type="ECO:0000256" key="2">
    <source>
        <dbReference type="ARBA" id="ARBA00022884"/>
    </source>
</evidence>
<dbReference type="PRINTS" id="PR00302">
    <property type="entry name" value="LUPUSLA"/>
</dbReference>
<dbReference type="GO" id="GO:0005634">
    <property type="term" value="C:nucleus"/>
    <property type="evidence" value="ECO:0007669"/>
    <property type="project" value="UniProtKB-SubCell"/>
</dbReference>
<evidence type="ECO:0000313" key="7">
    <source>
        <dbReference type="EMBL" id="ADM12193.1"/>
    </source>
</evidence>
<dbReference type="SUPFAM" id="SSF46785">
    <property type="entry name" value="Winged helix' DNA-binding domain"/>
    <property type="match status" value="1"/>
</dbReference>
<organism evidence="7 8">
    <name type="scientific">Encephalitozoon intestinalis (strain ATCC 50506)</name>
    <name type="common">Microsporidian parasite</name>
    <name type="synonym">Septata intestinalis</name>
    <dbReference type="NCBI Taxonomy" id="876142"/>
    <lineage>
        <taxon>Eukaryota</taxon>
        <taxon>Fungi</taxon>
        <taxon>Fungi incertae sedis</taxon>
        <taxon>Microsporidia</taxon>
        <taxon>Unikaryonidae</taxon>
        <taxon>Encephalitozoon</taxon>
    </lineage>
</organism>
<dbReference type="CDD" id="cd07323">
    <property type="entry name" value="LAM"/>
    <property type="match status" value="1"/>
</dbReference>
<dbReference type="InterPro" id="IPR000504">
    <property type="entry name" value="RRM_dom"/>
</dbReference>
<evidence type="ECO:0000313" key="8">
    <source>
        <dbReference type="Proteomes" id="UP000002313"/>
    </source>
</evidence>
<proteinExistence type="predicted"/>
<dbReference type="CDD" id="cd12291">
    <property type="entry name" value="RRM1_La"/>
    <property type="match status" value="1"/>
</dbReference>
<keyword evidence="8" id="KW-1185">Reference proteome</keyword>
<evidence type="ECO:0000259" key="6">
    <source>
        <dbReference type="PROSITE" id="PS50961"/>
    </source>
</evidence>
<dbReference type="Gene3D" id="3.30.70.330">
    <property type="match status" value="1"/>
</dbReference>
<dbReference type="InterPro" id="IPR012677">
    <property type="entry name" value="Nucleotide-bd_a/b_plait_sf"/>
</dbReference>
<keyword evidence="2 4" id="KW-0694">RNA-binding</keyword>
<sequence>MPVEKLEKIKSQVEFYFSDANFRVDKFLREQSLVNDGYIPIKTIVSFNKLRNLEATVEDVKKALEDSKVVELKDDMIKKVETEEYLSYVMEKDINKRVVYIDGFEKDATLEDIKEILSPHIIPVLIRMRRDKGKNFSGSVFAELKSEEEAQKALEEKIPVKKQAEDEERSKKQKSEEKYLLIMAKDEYLKEKEKISGEKKEIEARKALEKEFVPKLFKYECSEDLDIKTVKSLVKNTAFVDTKQKVIRMKHAEDFKEKKFEEEGKSLTLVKMEEDEALEYCKSIKIAPKGSKPGKK</sequence>
<comment type="subcellular location">
    <subcellularLocation>
        <location evidence="1">Nucleus</location>
    </subcellularLocation>
</comment>
<dbReference type="PROSITE" id="PS50102">
    <property type="entry name" value="RRM"/>
    <property type="match status" value="1"/>
</dbReference>
<evidence type="ECO:0000256" key="1">
    <source>
        <dbReference type="ARBA" id="ARBA00004123"/>
    </source>
</evidence>
<dbReference type="VEuPathDB" id="MicrosporidiaDB:Eint_090640"/>
<dbReference type="InterPro" id="IPR036388">
    <property type="entry name" value="WH-like_DNA-bd_sf"/>
</dbReference>